<keyword evidence="4" id="KW-0862">Zinc</keyword>
<dbReference type="RefSeq" id="WP_019034603.1">
    <property type="nucleotide sequence ID" value="NZ_UGSZ01000001.1"/>
</dbReference>
<evidence type="ECO:0000313" key="7">
    <source>
        <dbReference type="Proteomes" id="UP000255517"/>
    </source>
</evidence>
<dbReference type="InterPro" id="IPR036866">
    <property type="entry name" value="RibonucZ/Hydroxyglut_hydro"/>
</dbReference>
<evidence type="ECO:0000256" key="2">
    <source>
        <dbReference type="ARBA" id="ARBA00022723"/>
    </source>
</evidence>
<dbReference type="InterPro" id="IPR001279">
    <property type="entry name" value="Metallo-B-lactamas"/>
</dbReference>
<dbReference type="EMBL" id="UGSZ01000001">
    <property type="protein sequence ID" value="SUB57176.1"/>
    <property type="molecule type" value="Genomic_DNA"/>
</dbReference>
<comment type="cofactor">
    <cofactor evidence="1">
        <name>Zn(2+)</name>
        <dbReference type="ChEBI" id="CHEBI:29105"/>
    </cofactor>
</comment>
<reference evidence="6 7" key="1">
    <citation type="submission" date="2018-06" db="EMBL/GenBank/DDBJ databases">
        <authorList>
            <consortium name="Pathogen Informatics"/>
            <person name="Doyle S."/>
        </authorList>
    </citation>
    <scope>NUCLEOTIDE SEQUENCE [LARGE SCALE GENOMIC DNA]</scope>
    <source>
        <strain evidence="6 7">NCTC13149</strain>
    </source>
</reference>
<dbReference type="Pfam" id="PF00753">
    <property type="entry name" value="Lactamase_B"/>
    <property type="match status" value="1"/>
</dbReference>
<dbReference type="CDD" id="cd06262">
    <property type="entry name" value="metallo-hydrolase-like_MBL-fold"/>
    <property type="match status" value="1"/>
</dbReference>
<dbReference type="GO" id="GO:0046872">
    <property type="term" value="F:metal ion binding"/>
    <property type="evidence" value="ECO:0007669"/>
    <property type="project" value="UniProtKB-KW"/>
</dbReference>
<dbReference type="STRING" id="1122949.GCA_000378725_00734"/>
<evidence type="ECO:0000256" key="4">
    <source>
        <dbReference type="ARBA" id="ARBA00022833"/>
    </source>
</evidence>
<dbReference type="PANTHER" id="PTHR46233">
    <property type="entry name" value="HYDROXYACYLGLUTATHIONE HYDROLASE GLOC"/>
    <property type="match status" value="1"/>
</dbReference>
<keyword evidence="3 6" id="KW-0378">Hydrolase</keyword>
<dbReference type="PANTHER" id="PTHR46233:SF3">
    <property type="entry name" value="HYDROXYACYLGLUTATHIONE HYDROLASE GLOC"/>
    <property type="match status" value="1"/>
</dbReference>
<evidence type="ECO:0000256" key="1">
    <source>
        <dbReference type="ARBA" id="ARBA00001947"/>
    </source>
</evidence>
<dbReference type="OrthoDB" id="9802248at2"/>
<protein>
    <submittedName>
        <fullName evidence="6">Hydroxyacylglutathione hydrolase</fullName>
    </submittedName>
</protein>
<dbReference type="GO" id="GO:0016787">
    <property type="term" value="F:hydrolase activity"/>
    <property type="evidence" value="ECO:0007669"/>
    <property type="project" value="UniProtKB-KW"/>
</dbReference>
<accession>A0A379C6E0</accession>
<organism evidence="6 7">
    <name type="scientific">Peptoniphilus lacrimalis</name>
    <dbReference type="NCBI Taxonomy" id="33031"/>
    <lineage>
        <taxon>Bacteria</taxon>
        <taxon>Bacillati</taxon>
        <taxon>Bacillota</taxon>
        <taxon>Tissierellia</taxon>
        <taxon>Tissierellales</taxon>
        <taxon>Peptoniphilaceae</taxon>
        <taxon>Peptoniphilus</taxon>
    </lineage>
</organism>
<keyword evidence="2" id="KW-0479">Metal-binding</keyword>
<dbReference type="Proteomes" id="UP000255517">
    <property type="component" value="Unassembled WGS sequence"/>
</dbReference>
<evidence type="ECO:0000259" key="5">
    <source>
        <dbReference type="SMART" id="SM00849"/>
    </source>
</evidence>
<gene>
    <name evidence="6" type="ORF">NCTC13149_00992</name>
</gene>
<dbReference type="Gene3D" id="3.60.15.10">
    <property type="entry name" value="Ribonuclease Z/Hydroxyacylglutathione hydrolase-like"/>
    <property type="match status" value="1"/>
</dbReference>
<feature type="domain" description="Metallo-beta-lactamase" evidence="5">
    <location>
        <begin position="14"/>
        <end position="189"/>
    </location>
</feature>
<dbReference type="AlphaFoldDB" id="A0A379C6E0"/>
<sequence>MDKKIIRLTVGPLQENCYIVYNKENECVIIDPGYESQRIIDTIEKEKLKPLYILLTHGHIDHIGAVKDLKDKYGISVYIHNKDKDMLEKPNKNSASLYGMSVNGAKSDYFVKEGNDIKFSDDSFKVIETPGHTGGGVCYKLDNILFSGDTLFLGSIGRYDFPESSGLDLMNSLKKLTLLDKNTIVLPGHGPETSIEYELNYNPYLKRL</sequence>
<dbReference type="SMART" id="SM00849">
    <property type="entry name" value="Lactamase_B"/>
    <property type="match status" value="1"/>
</dbReference>
<evidence type="ECO:0000256" key="3">
    <source>
        <dbReference type="ARBA" id="ARBA00022801"/>
    </source>
</evidence>
<dbReference type="SUPFAM" id="SSF56281">
    <property type="entry name" value="Metallo-hydrolase/oxidoreductase"/>
    <property type="match status" value="1"/>
</dbReference>
<evidence type="ECO:0000313" key="6">
    <source>
        <dbReference type="EMBL" id="SUB57176.1"/>
    </source>
</evidence>
<name>A0A379C6E0_9FIRM</name>
<dbReference type="InterPro" id="IPR051453">
    <property type="entry name" value="MBL_Glyoxalase_II"/>
</dbReference>
<proteinExistence type="predicted"/>